<keyword evidence="2" id="KW-1185">Reference proteome</keyword>
<dbReference type="OrthoDB" id="8794977at2"/>
<reference evidence="1 2" key="1">
    <citation type="submission" date="2018-11" db="EMBL/GenBank/DDBJ databases">
        <title>Genome sequencing of Lachnoanaerobaculum sp. KCOM 2030 (= ChDC B114).</title>
        <authorList>
            <person name="Kook J.-K."/>
            <person name="Park S.-N."/>
            <person name="Lim Y.K."/>
        </authorList>
    </citation>
    <scope>NUCLEOTIDE SEQUENCE [LARGE SCALE GENOMIC DNA]</scope>
    <source>
        <strain evidence="1 2">KCOM 2030</strain>
    </source>
</reference>
<evidence type="ECO:0000313" key="1">
    <source>
        <dbReference type="EMBL" id="RRJ24470.1"/>
    </source>
</evidence>
<proteinExistence type="predicted"/>
<accession>A0A3P3QVV5</accession>
<evidence type="ECO:0000313" key="2">
    <source>
        <dbReference type="Proteomes" id="UP000272490"/>
    </source>
</evidence>
<protein>
    <submittedName>
        <fullName evidence="1">SMI1/KNR4 family protein</fullName>
    </submittedName>
</protein>
<organism evidence="1 2">
    <name type="scientific">Lachnoanaerobaculum gingivalis</name>
    <dbReference type="NCBI Taxonomy" id="2490855"/>
    <lineage>
        <taxon>Bacteria</taxon>
        <taxon>Bacillati</taxon>
        <taxon>Bacillota</taxon>
        <taxon>Clostridia</taxon>
        <taxon>Lachnospirales</taxon>
        <taxon>Lachnospiraceae</taxon>
        <taxon>Lachnoanaerobaculum</taxon>
    </lineage>
</organism>
<dbReference type="EMBL" id="RRCO01000006">
    <property type="protein sequence ID" value="RRJ24470.1"/>
    <property type="molecule type" value="Genomic_DNA"/>
</dbReference>
<sequence>MLKSKLFPEDFFNICIKRKVEIKKLDKLPKLDNNYLLFITKYQEVEIIPDISLFNYEEALNENRYLESHYPKISRCFWSIGQAGQGDGWFLNKIDNTIFYYNHDTGEYTKSGFTNLGIDFSQFIQLAFLYRDLEHLLDEGETLTDNVKAEFINSVNSISNNLFNIYPFKYF</sequence>
<comment type="caution">
    <text evidence="1">The sequence shown here is derived from an EMBL/GenBank/DDBJ whole genome shotgun (WGS) entry which is preliminary data.</text>
</comment>
<gene>
    <name evidence="1" type="ORF">EHV10_11775</name>
</gene>
<dbReference type="RefSeq" id="WP_128674814.1">
    <property type="nucleotide sequence ID" value="NZ_RRCO01000006.1"/>
</dbReference>
<dbReference type="AlphaFoldDB" id="A0A3P3QVV5"/>
<name>A0A3P3QVV5_9FIRM</name>
<dbReference type="Proteomes" id="UP000272490">
    <property type="component" value="Unassembled WGS sequence"/>
</dbReference>